<dbReference type="GeneID" id="109545149"/>
<dbReference type="KEGG" id="dpa:109545149"/>
<reference evidence="2" key="1">
    <citation type="journal article" date="2013" name="Genome Biol.">
        <title>Draft genome of the mountain pine beetle, Dendroctonus ponderosae Hopkins, a major forest pest.</title>
        <authorList>
            <person name="Keeling C.I."/>
            <person name="Yuen M.M."/>
            <person name="Liao N.Y."/>
            <person name="Docking T.R."/>
            <person name="Chan S.K."/>
            <person name="Taylor G.A."/>
            <person name="Palmquist D.L."/>
            <person name="Jackman S.D."/>
            <person name="Nguyen A."/>
            <person name="Li M."/>
            <person name="Henderson H."/>
            <person name="Janes J.K."/>
            <person name="Zhao Y."/>
            <person name="Pandoh P."/>
            <person name="Moore R."/>
            <person name="Sperling F.A."/>
            <person name="Huber D.P."/>
            <person name="Birol I."/>
            <person name="Jones S.J."/>
            <person name="Bohlmann J."/>
        </authorList>
    </citation>
    <scope>NUCLEOTIDE SEQUENCE</scope>
</reference>
<evidence type="ECO:0000313" key="2">
    <source>
        <dbReference type="Proteomes" id="UP000019118"/>
    </source>
</evidence>
<sequence length="552" mass="64473">MEGPDGDDLLKVLDSLNIDLGNISSNPNVINAWFDSDCPDTRKLLNWITTLSPKNYVSPLELTEFEMIENKLSATQCAVELRKLNDNYISILNTNLQSEEISYIADEIALLETENEGLNQLVKYYERKHNNISLELSRQNQKEINSNVACKKLQESCEELCDKLDKSDMKLQSLFKKCNANINSESPIIDNYFSEDVNNINFSLAPIIEMCRGAIDESDDWWLDTKETYRKRIFCSQQKYLGNKVEIESLEKVLDYLYQFNIRDLYECLSLKNAKDDVYENEMSGENWRDSLCKISSNVANYHIQQIQSQDTQRNLERFRKIFQTVSNLITNITQRYSYYLLTIYIQLQEKKRVEFVSEIYRTAHTYVSEELSMCEVRTEQMEQIIGEYKSYMQKPIYERWTVLSSIAKMLSCDDCTLTSIVDAIGNIKAQINTLELALFTVDMKSEDMKANNLYHNIKVLKDFLTSGPTYGIILVPLDLRKCWQMVKKHLQKESETVEKAARIFREMKKSMTEANKLKIQLWTNFLTQPQKLDSVLKKAEADFNQRNTKFY</sequence>
<organism evidence="1 2">
    <name type="scientific">Dendroctonus ponderosae</name>
    <name type="common">Mountain pine beetle</name>
    <dbReference type="NCBI Taxonomy" id="77166"/>
    <lineage>
        <taxon>Eukaryota</taxon>
        <taxon>Metazoa</taxon>
        <taxon>Ecdysozoa</taxon>
        <taxon>Arthropoda</taxon>
        <taxon>Hexapoda</taxon>
        <taxon>Insecta</taxon>
        <taxon>Pterygota</taxon>
        <taxon>Neoptera</taxon>
        <taxon>Endopterygota</taxon>
        <taxon>Coleoptera</taxon>
        <taxon>Polyphaga</taxon>
        <taxon>Cucujiformia</taxon>
        <taxon>Curculionidae</taxon>
        <taxon>Scolytinae</taxon>
        <taxon>Dendroctonus</taxon>
    </lineage>
</organism>
<protein>
    <recommendedName>
        <fullName evidence="3">HAUS augmin-like complex subunit 3 N-terminal domain-containing protein</fullName>
    </recommendedName>
</protein>
<name>A0AAR5QDJ0_DENPD</name>
<accession>A0AAR5QDJ0</accession>
<dbReference type="Proteomes" id="UP000019118">
    <property type="component" value="Unassembled WGS sequence"/>
</dbReference>
<dbReference type="EnsemblMetazoa" id="XM_019915663.1">
    <property type="protein sequence ID" value="XP_019771222.1"/>
    <property type="gene ID" value="LOC109545149"/>
</dbReference>
<evidence type="ECO:0000313" key="1">
    <source>
        <dbReference type="EnsemblMetazoa" id="XP_019771222.1"/>
    </source>
</evidence>
<proteinExistence type="predicted"/>
<evidence type="ECO:0008006" key="3">
    <source>
        <dbReference type="Google" id="ProtNLM"/>
    </source>
</evidence>
<keyword evidence="2" id="KW-1185">Reference proteome</keyword>
<reference evidence="1" key="2">
    <citation type="submission" date="2024-08" db="UniProtKB">
        <authorList>
            <consortium name="EnsemblMetazoa"/>
        </authorList>
    </citation>
    <scope>IDENTIFICATION</scope>
</reference>
<dbReference type="RefSeq" id="XP_019771222.1">
    <property type="nucleotide sequence ID" value="XM_019915663.2"/>
</dbReference>
<dbReference type="AlphaFoldDB" id="A0AAR5QDJ0"/>